<gene>
    <name evidence="2" type="ORF">LCGC14_2138420</name>
</gene>
<dbReference type="Pfam" id="PF00037">
    <property type="entry name" value="Fer4"/>
    <property type="match status" value="2"/>
</dbReference>
<dbReference type="SUPFAM" id="SSF54862">
    <property type="entry name" value="4Fe-4S ferredoxins"/>
    <property type="match status" value="1"/>
</dbReference>
<dbReference type="Gene3D" id="3.30.70.20">
    <property type="match status" value="1"/>
</dbReference>
<feature type="domain" description="4Fe-4S ferredoxin-type" evidence="1">
    <location>
        <begin position="254"/>
        <end position="283"/>
    </location>
</feature>
<evidence type="ECO:0000313" key="2">
    <source>
        <dbReference type="EMBL" id="KKL67093.1"/>
    </source>
</evidence>
<evidence type="ECO:0000259" key="1">
    <source>
        <dbReference type="PROSITE" id="PS51379"/>
    </source>
</evidence>
<organism evidence="2">
    <name type="scientific">marine sediment metagenome</name>
    <dbReference type="NCBI Taxonomy" id="412755"/>
    <lineage>
        <taxon>unclassified sequences</taxon>
        <taxon>metagenomes</taxon>
        <taxon>ecological metagenomes</taxon>
    </lineage>
</organism>
<accession>A0A0F9DZ24</accession>
<proteinExistence type="predicted"/>
<feature type="non-terminal residue" evidence="2">
    <location>
        <position position="1"/>
    </location>
</feature>
<name>A0A0F9DZ24_9ZZZZ</name>
<reference evidence="2" key="1">
    <citation type="journal article" date="2015" name="Nature">
        <title>Complex archaea that bridge the gap between prokaryotes and eukaryotes.</title>
        <authorList>
            <person name="Spang A."/>
            <person name="Saw J.H."/>
            <person name="Jorgensen S.L."/>
            <person name="Zaremba-Niedzwiedzka K."/>
            <person name="Martijn J."/>
            <person name="Lind A.E."/>
            <person name="van Eijk R."/>
            <person name="Schleper C."/>
            <person name="Guy L."/>
            <person name="Ettema T.J."/>
        </authorList>
    </citation>
    <scope>NUCLEOTIDE SEQUENCE</scope>
</reference>
<sequence>AMGLQMKVEPVSIIAERLNTDEESTASTLEKMAQKGLVIKFSRGGVHQYMAAQFMIGIWEYHVNQLDEALIKDFHEYSPYLAKEWADLETKQLRTIPVAQSVSAEMKIMPYDEAEQIIKSQSKIVVAPCICRKEQKMGGNGCDKPIDNCLIFSGGAYLYEERGIGRPITQDEALKILNEAVDAGLVIQPGNSQKSLNICLCCGCCCQMLKTLKSADKPALAANSSYYAVVDEEACTACGICEERCQMDAIAVEDTSQIDSDRCIGCGLCVPTCDFDAIRLLEKENTEKWVPPQTMIDTFLNIAKERGKV</sequence>
<dbReference type="EMBL" id="LAZR01026987">
    <property type="protein sequence ID" value="KKL67093.1"/>
    <property type="molecule type" value="Genomic_DNA"/>
</dbReference>
<dbReference type="PROSITE" id="PS51379">
    <property type="entry name" value="4FE4S_FER_2"/>
    <property type="match status" value="2"/>
</dbReference>
<comment type="caution">
    <text evidence="2">The sequence shown here is derived from an EMBL/GenBank/DDBJ whole genome shotgun (WGS) entry which is preliminary data.</text>
</comment>
<feature type="domain" description="4Fe-4S ferredoxin-type" evidence="1">
    <location>
        <begin position="226"/>
        <end position="253"/>
    </location>
</feature>
<protein>
    <recommendedName>
        <fullName evidence="1">4Fe-4S ferredoxin-type domain-containing protein</fullName>
    </recommendedName>
</protein>
<dbReference type="InterPro" id="IPR017896">
    <property type="entry name" value="4Fe4S_Fe-S-bd"/>
</dbReference>
<dbReference type="AlphaFoldDB" id="A0A0F9DZ24"/>